<reference evidence="1" key="2">
    <citation type="submission" date="2023-06" db="EMBL/GenBank/DDBJ databases">
        <authorList>
            <person name="Swenson N.G."/>
            <person name="Wegrzyn J.L."/>
            <person name="Mcevoy S.L."/>
        </authorList>
    </citation>
    <scope>NUCLEOTIDE SEQUENCE</scope>
    <source>
        <strain evidence="1">NS2018</strain>
        <tissue evidence="1">Leaf</tissue>
    </source>
</reference>
<evidence type="ECO:0000313" key="2">
    <source>
        <dbReference type="Proteomes" id="UP001168877"/>
    </source>
</evidence>
<reference evidence="1" key="1">
    <citation type="journal article" date="2022" name="Plant J.">
        <title>Strategies of tolerance reflected in two North American maple genomes.</title>
        <authorList>
            <person name="McEvoy S.L."/>
            <person name="Sezen U.U."/>
            <person name="Trouern-Trend A."/>
            <person name="McMahon S.M."/>
            <person name="Schaberg P.G."/>
            <person name="Yang J."/>
            <person name="Wegrzyn J.L."/>
            <person name="Swenson N.G."/>
        </authorList>
    </citation>
    <scope>NUCLEOTIDE SEQUENCE</scope>
    <source>
        <strain evidence="1">NS2018</strain>
    </source>
</reference>
<dbReference type="AlphaFoldDB" id="A0AA39SZA7"/>
<comment type="caution">
    <text evidence="1">The sequence shown here is derived from an EMBL/GenBank/DDBJ whole genome shotgun (WGS) entry which is preliminary data.</text>
</comment>
<dbReference type="Proteomes" id="UP001168877">
    <property type="component" value="Unassembled WGS sequence"/>
</dbReference>
<accession>A0AA39SZA7</accession>
<evidence type="ECO:0000313" key="1">
    <source>
        <dbReference type="EMBL" id="KAK0600143.1"/>
    </source>
</evidence>
<proteinExistence type="predicted"/>
<keyword evidence="2" id="KW-1185">Reference proteome</keyword>
<name>A0AA39SZA7_ACESA</name>
<dbReference type="EMBL" id="JAUESC010000003">
    <property type="protein sequence ID" value="KAK0600143.1"/>
    <property type="molecule type" value="Genomic_DNA"/>
</dbReference>
<gene>
    <name evidence="1" type="ORF">LWI29_012039</name>
</gene>
<organism evidence="1 2">
    <name type="scientific">Acer saccharum</name>
    <name type="common">Sugar maple</name>
    <dbReference type="NCBI Taxonomy" id="4024"/>
    <lineage>
        <taxon>Eukaryota</taxon>
        <taxon>Viridiplantae</taxon>
        <taxon>Streptophyta</taxon>
        <taxon>Embryophyta</taxon>
        <taxon>Tracheophyta</taxon>
        <taxon>Spermatophyta</taxon>
        <taxon>Magnoliopsida</taxon>
        <taxon>eudicotyledons</taxon>
        <taxon>Gunneridae</taxon>
        <taxon>Pentapetalae</taxon>
        <taxon>rosids</taxon>
        <taxon>malvids</taxon>
        <taxon>Sapindales</taxon>
        <taxon>Sapindaceae</taxon>
        <taxon>Hippocastanoideae</taxon>
        <taxon>Acereae</taxon>
        <taxon>Acer</taxon>
    </lineage>
</organism>
<sequence length="451" mass="50994">MDGKIFSIQTELDSELVSLSWLEQLLGLSEFQSSSSQIASPEKEEEVRPNSNVWLLKRKSLIAEGDRSLTNGSNSRSKSNHHCHRMRSIGKYEDFLEVNCFSQKQTRSREEVGGGEQVEGDKGKRLWVRKSKPKRLPNFYGNAKLSIGEKKERDPTCLGRARPALQNLTAAKRKFINFHVRKTQSDDIEEQAHNVENGHHISTSSEPLLDIVYDKEGTAGVKTPVKTTKQRRATKKGVATKCHKMRTRNSKDTYQVSVQEERIEVEVGGLMRWNLGEEMAKVIEKGVALGVNFKSRDAEMSEGDMDNGQWNLEDEVAKVIEKNGGLDIGRMVDKNRSLLAKWIWRFGIEEKALWRRVMCARYGISSTSLGWIWKSSQEASVFVKAIASLFEGNNMVSKAVCEGFKVVVGNGRRAEFWELPGGDMLQLKLACPRIFALAIKKSGVVQDFEHW</sequence>
<protein>
    <submittedName>
        <fullName evidence="1">Uncharacterized protein</fullName>
    </submittedName>
</protein>